<comment type="caution">
    <text evidence="1">The sequence shown here is derived from an EMBL/GenBank/DDBJ whole genome shotgun (WGS) entry which is preliminary data.</text>
</comment>
<organism evidence="1 2">
    <name type="scientific">Adiantum capillus-veneris</name>
    <name type="common">Maidenhair fern</name>
    <dbReference type="NCBI Taxonomy" id="13818"/>
    <lineage>
        <taxon>Eukaryota</taxon>
        <taxon>Viridiplantae</taxon>
        <taxon>Streptophyta</taxon>
        <taxon>Embryophyta</taxon>
        <taxon>Tracheophyta</taxon>
        <taxon>Polypodiopsida</taxon>
        <taxon>Polypodiidae</taxon>
        <taxon>Polypodiales</taxon>
        <taxon>Pteridineae</taxon>
        <taxon>Pteridaceae</taxon>
        <taxon>Vittarioideae</taxon>
        <taxon>Adiantum</taxon>
    </lineage>
</organism>
<proteinExistence type="predicted"/>
<dbReference type="EMBL" id="JABFUD020000017">
    <property type="protein sequence ID" value="KAI5067479.1"/>
    <property type="molecule type" value="Genomic_DNA"/>
</dbReference>
<accession>A0A9D4ZA86</accession>
<gene>
    <name evidence="1" type="ORF">GOP47_0018007</name>
</gene>
<dbReference type="AlphaFoldDB" id="A0A9D4ZA86"/>
<reference evidence="1" key="1">
    <citation type="submission" date="2021-01" db="EMBL/GenBank/DDBJ databases">
        <title>Adiantum capillus-veneris genome.</title>
        <authorList>
            <person name="Fang Y."/>
            <person name="Liao Q."/>
        </authorList>
    </citation>
    <scope>NUCLEOTIDE SEQUENCE</scope>
    <source>
        <strain evidence="1">H3</strain>
        <tissue evidence="1">Leaf</tissue>
    </source>
</reference>
<name>A0A9D4ZA86_ADICA</name>
<dbReference type="Proteomes" id="UP000886520">
    <property type="component" value="Chromosome 17"/>
</dbReference>
<evidence type="ECO:0000313" key="2">
    <source>
        <dbReference type="Proteomes" id="UP000886520"/>
    </source>
</evidence>
<evidence type="ECO:0000313" key="1">
    <source>
        <dbReference type="EMBL" id="KAI5067479.1"/>
    </source>
</evidence>
<sequence>MCGHTFQKCFTSSLQNHTHVSLLHPSQLRFPQKLGLVVPSLHTFTFFLHFPLVMIPWQVNLLPSLHLLMAHMVSFMSTSTAQIITPTLSSSIGGTAVICPTPPNDNFLDFL</sequence>
<keyword evidence="2" id="KW-1185">Reference proteome</keyword>
<protein>
    <submittedName>
        <fullName evidence="1">Uncharacterized protein</fullName>
    </submittedName>
</protein>